<accession>A0A6I6DWX6</accession>
<gene>
    <name evidence="2" type="ORF">D7D94_06375</name>
</gene>
<dbReference type="InterPro" id="IPR036388">
    <property type="entry name" value="WH-like_DNA-bd_sf"/>
</dbReference>
<dbReference type="Gene3D" id="1.25.40.10">
    <property type="entry name" value="Tetratricopeptide repeat domain"/>
    <property type="match status" value="1"/>
</dbReference>
<dbReference type="OrthoDB" id="3178268at2"/>
<dbReference type="InterPro" id="IPR000792">
    <property type="entry name" value="Tscrpt_reg_LuxR_C"/>
</dbReference>
<evidence type="ECO:0000313" key="2">
    <source>
        <dbReference type="EMBL" id="QGU27333.1"/>
    </source>
</evidence>
<dbReference type="SUPFAM" id="SSF48452">
    <property type="entry name" value="TPR-like"/>
    <property type="match status" value="1"/>
</dbReference>
<dbReference type="CDD" id="cd06170">
    <property type="entry name" value="LuxR_C_like"/>
    <property type="match status" value="1"/>
</dbReference>
<protein>
    <submittedName>
        <fullName evidence="2">LuxR family transcriptional regulator</fullName>
    </submittedName>
</protein>
<dbReference type="InterPro" id="IPR016032">
    <property type="entry name" value="Sig_transdc_resp-reg_C-effctor"/>
</dbReference>
<proteinExistence type="predicted"/>
<dbReference type="InterPro" id="IPR011990">
    <property type="entry name" value="TPR-like_helical_dom_sf"/>
</dbReference>
<name>A0A6I6DWX6_9MICO</name>
<dbReference type="EMBL" id="CP032550">
    <property type="protein sequence ID" value="QGU27333.1"/>
    <property type="molecule type" value="Genomic_DNA"/>
</dbReference>
<reference evidence="2 3" key="1">
    <citation type="submission" date="2018-09" db="EMBL/GenBank/DDBJ databases">
        <title>Whole genome sequencing of Microbacterium oryzae strain MB-10T.</title>
        <authorList>
            <person name="Das S.K."/>
        </authorList>
    </citation>
    <scope>NUCLEOTIDE SEQUENCE [LARGE SCALE GENOMIC DNA]</scope>
    <source>
        <strain evidence="2 3">MB-10</strain>
    </source>
</reference>
<dbReference type="AlphaFoldDB" id="A0A6I6DWX6"/>
<dbReference type="RefSeq" id="WP_156241823.1">
    <property type="nucleotide sequence ID" value="NZ_BAAAZL010000001.1"/>
</dbReference>
<keyword evidence="3" id="KW-1185">Reference proteome</keyword>
<dbReference type="PROSITE" id="PS50043">
    <property type="entry name" value="HTH_LUXR_2"/>
    <property type="match status" value="1"/>
</dbReference>
<dbReference type="SMART" id="SM00421">
    <property type="entry name" value="HTH_LUXR"/>
    <property type="match status" value="1"/>
</dbReference>
<dbReference type="KEGG" id="moj:D7D94_06375"/>
<organism evidence="2 3">
    <name type="scientific">Microbacterium oryzae</name>
    <dbReference type="NCBI Taxonomy" id="743009"/>
    <lineage>
        <taxon>Bacteria</taxon>
        <taxon>Bacillati</taxon>
        <taxon>Actinomycetota</taxon>
        <taxon>Actinomycetes</taxon>
        <taxon>Micrococcales</taxon>
        <taxon>Microbacteriaceae</taxon>
        <taxon>Microbacterium</taxon>
    </lineage>
</organism>
<feature type="domain" description="HTH luxR-type" evidence="1">
    <location>
        <begin position="453"/>
        <end position="518"/>
    </location>
</feature>
<dbReference type="GO" id="GO:0006355">
    <property type="term" value="P:regulation of DNA-templated transcription"/>
    <property type="evidence" value="ECO:0007669"/>
    <property type="project" value="InterPro"/>
</dbReference>
<dbReference type="GO" id="GO:0003677">
    <property type="term" value="F:DNA binding"/>
    <property type="evidence" value="ECO:0007669"/>
    <property type="project" value="InterPro"/>
</dbReference>
<sequence>MADGDLSEARRDVASRIFDALADERWHDAMATVEENLAELVSFDPVLIRTVADTVPTSALRRRPRWWALRQYVTHLVAAPEKPPVFPDIDVEVPEQLPPADRVVLLTGRVASLRSRGLFREAADLADAARDALQAMTAAERAAIRSLLPLVLVQWGVTIAADGDLVRAADVLLEAHSAAEETGNVRMAREAAGELSWVHAILGDGAVADLWLERAARLRAQYPGMRFVRAADDLGAAYRASDALDFDRCLGLLDDESTLFEELTLPAAGLRAIVGSRARSAHPVYSLARLQVAVEGTRPGLSEGGLNAAVLAVARGTVLTYQGLHEAALLALERAPAMHPQAEGLLRTRRASAYLGLGETGRALREVAREDQSRAPRVRVEALVLRATALWREGDRDGAVTAFRTAWETSQANGLRASLAVVPMADLEALAAASGWSGPLPQPPGERLLMPAADYRYERLTAQQLAVLRAAAEHERLADAAAQLGVSANTAKVHLQAAYRRLGVSDRASAIAEGHRRGLL</sequence>
<dbReference type="Pfam" id="PF00196">
    <property type="entry name" value="GerE"/>
    <property type="match status" value="1"/>
</dbReference>
<evidence type="ECO:0000259" key="1">
    <source>
        <dbReference type="PROSITE" id="PS50043"/>
    </source>
</evidence>
<dbReference type="SUPFAM" id="SSF46894">
    <property type="entry name" value="C-terminal effector domain of the bipartite response regulators"/>
    <property type="match status" value="1"/>
</dbReference>
<evidence type="ECO:0000313" key="3">
    <source>
        <dbReference type="Proteomes" id="UP000422989"/>
    </source>
</evidence>
<dbReference type="Proteomes" id="UP000422989">
    <property type="component" value="Chromosome"/>
</dbReference>
<dbReference type="Gene3D" id="1.10.10.10">
    <property type="entry name" value="Winged helix-like DNA-binding domain superfamily/Winged helix DNA-binding domain"/>
    <property type="match status" value="1"/>
</dbReference>